<protein>
    <submittedName>
        <fullName evidence="3">BZIP domain-containing protein</fullName>
    </submittedName>
</protein>
<feature type="compositionally biased region" description="Basic residues" evidence="1">
    <location>
        <begin position="104"/>
        <end position="116"/>
    </location>
</feature>
<sequence>MDIPSFPDDRELDIIQQKYPSNPQKPQMIINKGPIGDGQVPIEDGLLEPLDYEYPDVPMLPEVWNDNNGIPQNNKWAGPLEPIELDPKLEAKRKQNKKDAAKCLQKKKDQHSKNKKKAEDLKTAVESRKSANQFWENQLSFAVENVFIPCLGNNNLNPDEVYGFQQNLESQKDFIAQEIQKEMEIDGKLAEVAEKLQVVNEELAIAQYNKDNKKVMAVQLKLDERTFESRLTRKKQKQETIFYEHKAILFEYEIKHQDRLSIFLNRYWNHFYPTLWNILSNHPPPIVLDHAQRTGTTEQLFQLRELLFNPG</sequence>
<organism evidence="2 3">
    <name type="scientific">Caenorhabditis tropicalis</name>
    <dbReference type="NCBI Taxonomy" id="1561998"/>
    <lineage>
        <taxon>Eukaryota</taxon>
        <taxon>Metazoa</taxon>
        <taxon>Ecdysozoa</taxon>
        <taxon>Nematoda</taxon>
        <taxon>Chromadorea</taxon>
        <taxon>Rhabditida</taxon>
        <taxon>Rhabditina</taxon>
        <taxon>Rhabditomorpha</taxon>
        <taxon>Rhabditoidea</taxon>
        <taxon>Rhabditidae</taxon>
        <taxon>Peloderinae</taxon>
        <taxon>Caenorhabditis</taxon>
    </lineage>
</organism>
<dbReference type="WBParaSite" id="Csp11.Scaffold629.g16012.t1">
    <property type="protein sequence ID" value="Csp11.Scaffold629.g16012.t1"/>
    <property type="gene ID" value="Csp11.Scaffold629.g16012"/>
</dbReference>
<evidence type="ECO:0000256" key="1">
    <source>
        <dbReference type="SAM" id="MobiDB-lite"/>
    </source>
</evidence>
<feature type="region of interest" description="Disordered" evidence="1">
    <location>
        <begin position="91"/>
        <end position="123"/>
    </location>
</feature>
<dbReference type="eggNOG" id="ENOG502TI89">
    <property type="taxonomic scope" value="Eukaryota"/>
</dbReference>
<proteinExistence type="predicted"/>
<dbReference type="AlphaFoldDB" id="A0A1I7U8S6"/>
<evidence type="ECO:0000313" key="2">
    <source>
        <dbReference type="Proteomes" id="UP000095282"/>
    </source>
</evidence>
<accession>A0A1I7U8S6</accession>
<evidence type="ECO:0000313" key="3">
    <source>
        <dbReference type="WBParaSite" id="Csp11.Scaffold629.g16012.t1"/>
    </source>
</evidence>
<dbReference type="Proteomes" id="UP000095282">
    <property type="component" value="Unplaced"/>
</dbReference>
<feature type="region of interest" description="Disordered" evidence="1">
    <location>
        <begin position="18"/>
        <end position="42"/>
    </location>
</feature>
<reference evidence="3" key="1">
    <citation type="submission" date="2016-11" db="UniProtKB">
        <authorList>
            <consortium name="WormBaseParasite"/>
        </authorList>
    </citation>
    <scope>IDENTIFICATION</scope>
</reference>
<keyword evidence="2" id="KW-1185">Reference proteome</keyword>
<feature type="compositionally biased region" description="Basic and acidic residues" evidence="1">
    <location>
        <begin position="91"/>
        <end position="101"/>
    </location>
</feature>
<name>A0A1I7U8S6_9PELO</name>
<dbReference type="STRING" id="1561998.A0A1I7U8S6"/>